<dbReference type="CDD" id="cd08010">
    <property type="entry name" value="MltG_like"/>
    <property type="match status" value="1"/>
</dbReference>
<accession>U1F9P6</accession>
<organism evidence="8 10">
    <name type="scientific">Treponema socranskii subsp. socranskii VPI DR56BR1116 = ATCC 35536</name>
    <dbReference type="NCBI Taxonomy" id="1125725"/>
    <lineage>
        <taxon>Bacteria</taxon>
        <taxon>Pseudomonadati</taxon>
        <taxon>Spirochaetota</taxon>
        <taxon>Spirochaetia</taxon>
        <taxon>Spirochaetales</taxon>
        <taxon>Treponemataceae</taxon>
        <taxon>Treponema</taxon>
    </lineage>
</organism>
<dbReference type="PANTHER" id="PTHR30518">
    <property type="entry name" value="ENDOLYTIC MUREIN TRANSGLYCOSYLASE"/>
    <property type="match status" value="1"/>
</dbReference>
<dbReference type="STRING" id="1125725.HMPREF1325_0401"/>
<sequence length="370" mass="41425">MRTKKSGGVRDKRGIRLFDTKGRRNFFAALCAFVFVFFAASLFFIYETRPASSAEKAITERIEVPEGMTVKKFARTLKEKKLIKNKNAFYLAARYSFFRFLAGGAKLKLESGVYRISSGMSVADIFALASSGKKEYVHIAFPEGLTISKIAERLEKAGICSASDFKASAKDGELIKKYDIRSSTLEGYLFPDTYFFTPGMASSSVIDMMVKNFFEHIRANPTLASLPPDELQTTLVLASIVEREYRVADEAPLIASVFKNRIAKNIGLYSCATIEYIITEIQNKAHPDVITYDDLKIDSPYNTYKWAALPPTPISNPGMIALEAAADAPKTNYYYFRLIDEKTGRHAFSDSFGEHIKEGVRYTTKKAAEN</sequence>
<evidence type="ECO:0000256" key="7">
    <source>
        <dbReference type="HAMAP-Rule" id="MF_02065"/>
    </source>
</evidence>
<gene>
    <name evidence="7" type="primary">mltG</name>
    <name evidence="9" type="ORF">HMPREF0860_0545</name>
    <name evidence="8" type="ORF">HMPREF1325_0401</name>
</gene>
<evidence type="ECO:0000256" key="3">
    <source>
        <dbReference type="ARBA" id="ARBA00022989"/>
    </source>
</evidence>
<evidence type="ECO:0000256" key="1">
    <source>
        <dbReference type="ARBA" id="ARBA00022475"/>
    </source>
</evidence>
<evidence type="ECO:0000313" key="8">
    <source>
        <dbReference type="EMBL" id="ERF60827.1"/>
    </source>
</evidence>
<dbReference type="OrthoDB" id="9814591at2"/>
<evidence type="ECO:0000256" key="4">
    <source>
        <dbReference type="ARBA" id="ARBA00023136"/>
    </source>
</evidence>
<protein>
    <recommendedName>
        <fullName evidence="7">Endolytic murein transglycosylase</fullName>
        <ecNumber evidence="7">4.2.2.29</ecNumber>
    </recommendedName>
    <alternativeName>
        <fullName evidence="7">Peptidoglycan lytic transglycosylase</fullName>
    </alternativeName>
    <alternativeName>
        <fullName evidence="7">Peptidoglycan polymerization terminase</fullName>
    </alternativeName>
</protein>
<dbReference type="PANTHER" id="PTHR30518:SF2">
    <property type="entry name" value="ENDOLYTIC MUREIN TRANSGLYCOSYLASE"/>
    <property type="match status" value="1"/>
</dbReference>
<dbReference type="Proteomes" id="UP000016646">
    <property type="component" value="Unassembled WGS sequence"/>
</dbReference>
<dbReference type="InterPro" id="IPR003770">
    <property type="entry name" value="MLTG-like"/>
</dbReference>
<dbReference type="HAMAP" id="MF_02065">
    <property type="entry name" value="MltG"/>
    <property type="match status" value="1"/>
</dbReference>
<dbReference type="eggNOG" id="COG1559">
    <property type="taxonomic scope" value="Bacteria"/>
</dbReference>
<dbReference type="Pfam" id="PF02618">
    <property type="entry name" value="YceG"/>
    <property type="match status" value="1"/>
</dbReference>
<keyword evidence="4 7" id="KW-0472">Membrane</keyword>
<keyword evidence="3 7" id="KW-1133">Transmembrane helix</keyword>
<reference evidence="10 11" key="1">
    <citation type="submission" date="2013-08" db="EMBL/GenBank/DDBJ databases">
        <authorList>
            <person name="Durkin A.S."/>
            <person name="Haft D.R."/>
            <person name="McCorrison J."/>
            <person name="Torralba M."/>
            <person name="Gillis M."/>
            <person name="Haft D.H."/>
            <person name="Methe B."/>
            <person name="Sutton G."/>
            <person name="Nelson K.E."/>
        </authorList>
    </citation>
    <scope>NUCLEOTIDE SEQUENCE [LARGE SCALE GENOMIC DNA]</scope>
    <source>
        <strain evidence="9 11">ATCC 35536</strain>
        <strain evidence="8 10">VPI DR56BR1116</strain>
    </source>
</reference>
<keyword evidence="1 7" id="KW-1003">Cell membrane</keyword>
<dbReference type="Proteomes" id="UP000016412">
    <property type="component" value="Unassembled WGS sequence"/>
</dbReference>
<evidence type="ECO:0000256" key="5">
    <source>
        <dbReference type="ARBA" id="ARBA00023239"/>
    </source>
</evidence>
<dbReference type="PATRIC" id="fig|1125725.3.peg.1183"/>
<dbReference type="GO" id="GO:0008932">
    <property type="term" value="F:lytic endotransglycosylase activity"/>
    <property type="evidence" value="ECO:0007669"/>
    <property type="project" value="UniProtKB-UniRule"/>
</dbReference>
<dbReference type="NCBIfam" id="TIGR00247">
    <property type="entry name" value="endolytic transglycosylase MltG"/>
    <property type="match status" value="1"/>
</dbReference>
<evidence type="ECO:0000256" key="2">
    <source>
        <dbReference type="ARBA" id="ARBA00022692"/>
    </source>
</evidence>
<dbReference type="GO" id="GO:0071555">
    <property type="term" value="P:cell wall organization"/>
    <property type="evidence" value="ECO:0007669"/>
    <property type="project" value="UniProtKB-KW"/>
</dbReference>
<evidence type="ECO:0000313" key="10">
    <source>
        <dbReference type="Proteomes" id="UP000016412"/>
    </source>
</evidence>
<comment type="caution">
    <text evidence="8">The sequence shown here is derived from an EMBL/GenBank/DDBJ whole genome shotgun (WGS) entry which is preliminary data.</text>
</comment>
<dbReference type="RefSeq" id="WP_021330201.1">
    <property type="nucleotide sequence ID" value="NZ_AUZJ01000029.1"/>
</dbReference>
<comment type="similarity">
    <text evidence="7">Belongs to the transglycosylase MltG family.</text>
</comment>
<dbReference type="EC" id="4.2.2.29" evidence="7"/>
<dbReference type="Gene3D" id="3.30.1490.480">
    <property type="entry name" value="Endolytic murein transglycosylase"/>
    <property type="match status" value="2"/>
</dbReference>
<dbReference type="AlphaFoldDB" id="U1F9P6"/>
<keyword evidence="2 7" id="KW-0812">Transmembrane</keyword>
<keyword evidence="11" id="KW-1185">Reference proteome</keyword>
<feature type="site" description="Important for catalytic activity" evidence="7">
    <location>
        <position position="244"/>
    </location>
</feature>
<evidence type="ECO:0000313" key="11">
    <source>
        <dbReference type="Proteomes" id="UP000016646"/>
    </source>
</evidence>
<dbReference type="EMBL" id="AUZJ01000029">
    <property type="protein sequence ID" value="ERF60827.1"/>
    <property type="molecule type" value="Genomic_DNA"/>
</dbReference>
<keyword evidence="6 7" id="KW-0961">Cell wall biogenesis/degradation</keyword>
<evidence type="ECO:0000256" key="6">
    <source>
        <dbReference type="ARBA" id="ARBA00023316"/>
    </source>
</evidence>
<comment type="subcellular location">
    <subcellularLocation>
        <location evidence="7">Cell membrane</location>
        <topology evidence="7">Single-pass membrane protein</topology>
    </subcellularLocation>
</comment>
<name>U1F9P6_TRESO</name>
<keyword evidence="5 7" id="KW-0456">Lyase</keyword>
<dbReference type="GO" id="GO:0005886">
    <property type="term" value="C:plasma membrane"/>
    <property type="evidence" value="ECO:0007669"/>
    <property type="project" value="UniProtKB-SubCell"/>
</dbReference>
<dbReference type="EMBL" id="AVQI01000072">
    <property type="protein sequence ID" value="ERJ99831.1"/>
    <property type="molecule type" value="Genomic_DNA"/>
</dbReference>
<feature type="transmembrane region" description="Helical" evidence="7">
    <location>
        <begin position="26"/>
        <end position="46"/>
    </location>
</feature>
<evidence type="ECO:0000313" key="9">
    <source>
        <dbReference type="EMBL" id="ERJ99831.1"/>
    </source>
</evidence>
<proteinExistence type="inferred from homology"/>
<comment type="catalytic activity">
    <reaction evidence="7">
        <text>a peptidoglycan chain = a peptidoglycan chain with N-acetyl-1,6-anhydromuramyl-[peptide] at the reducing end + a peptidoglycan chain with N-acetylglucosamine at the non-reducing end.</text>
        <dbReference type="EC" id="4.2.2.29"/>
    </reaction>
</comment>
<comment type="function">
    <text evidence="7">Functions as a peptidoglycan terminase that cleaves nascent peptidoglycan strands endolytically to terminate their elongation.</text>
</comment>
<dbReference type="GO" id="GO:0009252">
    <property type="term" value="P:peptidoglycan biosynthetic process"/>
    <property type="evidence" value="ECO:0007669"/>
    <property type="project" value="UniProtKB-UniRule"/>
</dbReference>